<evidence type="ECO:0000313" key="5">
    <source>
        <dbReference type="EMBL" id="KAA2262744.1"/>
    </source>
</evidence>
<evidence type="ECO:0000256" key="2">
    <source>
        <dbReference type="ARBA" id="ARBA00022679"/>
    </source>
</evidence>
<keyword evidence="6" id="KW-1185">Reference proteome</keyword>
<dbReference type="Gene3D" id="1.20.58.1390">
    <property type="match status" value="1"/>
</dbReference>
<dbReference type="SUPFAM" id="SSF46785">
    <property type="entry name" value="Winged helix' DNA-binding domain"/>
    <property type="match status" value="1"/>
</dbReference>
<keyword evidence="2 5" id="KW-0808">Transferase</keyword>
<dbReference type="PROSITE" id="PS51683">
    <property type="entry name" value="SAM_OMT_II"/>
    <property type="match status" value="1"/>
</dbReference>
<evidence type="ECO:0000256" key="3">
    <source>
        <dbReference type="ARBA" id="ARBA00022691"/>
    </source>
</evidence>
<dbReference type="InterPro" id="IPR036390">
    <property type="entry name" value="WH_DNA-bd_sf"/>
</dbReference>
<protein>
    <submittedName>
        <fullName evidence="5">Methyltransferase domain-containing protein</fullName>
    </submittedName>
</protein>
<dbReference type="PANTHER" id="PTHR43712:SF2">
    <property type="entry name" value="O-METHYLTRANSFERASE CICE"/>
    <property type="match status" value="1"/>
</dbReference>
<sequence>MAHYRFQFLSAGFESGLFEALAKQPGMTKAEIGAKLGLAEQPTRVLLLGLTAFGLTSKAGDAYRNTAVVTPLTGDNDPIAAALVPYHQHITYKTMGWFWESLKANTNVGLKKVFGDESTTLYERIAADPTLESAFHNAMGAFSAMSSTELVKTLDFSSYTHVLDIGGGRAINATNIARRWPHLRITILDLPTVAKTANERLVAAGLDDRVKAVGLDAFSDEFPTGADCVLFSHFLEIWSEERIRKLLQKASRAVGDGAGIFVVTPLQDDDETGPQHAAELSAYFHAVASGEGMVYTPREYEEWMSEAGFRPAGRTPVGELINHIAISGVKGGA</sequence>
<name>A0A5B2XHT2_9PSEU</name>
<reference evidence="5 6" key="1">
    <citation type="submission" date="2019-09" db="EMBL/GenBank/DDBJ databases">
        <title>Goodfellowia gen. nov., a new genus of the Pseudonocardineae related to Actinoalloteichus, containing Goodfellowia coeruleoviolacea gen. nov., comb. nov. gen. nov., comb. nov.</title>
        <authorList>
            <person name="Labeda D."/>
        </authorList>
    </citation>
    <scope>NUCLEOTIDE SEQUENCE [LARGE SCALE GENOMIC DNA]</scope>
    <source>
        <strain evidence="5 6">AN110305</strain>
    </source>
</reference>
<evidence type="ECO:0000259" key="4">
    <source>
        <dbReference type="Pfam" id="PF00891"/>
    </source>
</evidence>
<dbReference type="InterPro" id="IPR029063">
    <property type="entry name" value="SAM-dependent_MTases_sf"/>
</dbReference>
<feature type="domain" description="O-methyltransferase C-terminal" evidence="4">
    <location>
        <begin position="110"/>
        <end position="310"/>
    </location>
</feature>
<dbReference type="PANTHER" id="PTHR43712">
    <property type="entry name" value="PUTATIVE (AFU_ORTHOLOGUE AFUA_4G14580)-RELATED"/>
    <property type="match status" value="1"/>
</dbReference>
<evidence type="ECO:0000256" key="1">
    <source>
        <dbReference type="ARBA" id="ARBA00022603"/>
    </source>
</evidence>
<organism evidence="5 6">
    <name type="scientific">Solihabitans fulvus</name>
    <dbReference type="NCBI Taxonomy" id="1892852"/>
    <lineage>
        <taxon>Bacteria</taxon>
        <taxon>Bacillati</taxon>
        <taxon>Actinomycetota</taxon>
        <taxon>Actinomycetes</taxon>
        <taxon>Pseudonocardiales</taxon>
        <taxon>Pseudonocardiaceae</taxon>
        <taxon>Solihabitans</taxon>
    </lineage>
</organism>
<keyword evidence="3" id="KW-0949">S-adenosyl-L-methionine</keyword>
<dbReference type="EMBL" id="VUOB01000021">
    <property type="protein sequence ID" value="KAA2262744.1"/>
    <property type="molecule type" value="Genomic_DNA"/>
</dbReference>
<comment type="caution">
    <text evidence="5">The sequence shown here is derived from an EMBL/GenBank/DDBJ whole genome shotgun (WGS) entry which is preliminary data.</text>
</comment>
<dbReference type="SUPFAM" id="SSF53335">
    <property type="entry name" value="S-adenosyl-L-methionine-dependent methyltransferases"/>
    <property type="match status" value="1"/>
</dbReference>
<dbReference type="AlphaFoldDB" id="A0A5B2XHT2"/>
<dbReference type="Gene3D" id="3.40.50.150">
    <property type="entry name" value="Vaccinia Virus protein VP39"/>
    <property type="match status" value="1"/>
</dbReference>
<dbReference type="OrthoDB" id="582216at2"/>
<dbReference type="Gene3D" id="1.10.10.10">
    <property type="entry name" value="Winged helix-like DNA-binding domain superfamily/Winged helix DNA-binding domain"/>
    <property type="match status" value="1"/>
</dbReference>
<dbReference type="Pfam" id="PF00891">
    <property type="entry name" value="Methyltransf_2"/>
    <property type="match status" value="1"/>
</dbReference>
<accession>A0A5B2XHT2</accession>
<keyword evidence="1 5" id="KW-0489">Methyltransferase</keyword>
<evidence type="ECO:0000313" key="6">
    <source>
        <dbReference type="Proteomes" id="UP000323454"/>
    </source>
</evidence>
<dbReference type="InterPro" id="IPR016461">
    <property type="entry name" value="COMT-like"/>
</dbReference>
<proteinExistence type="predicted"/>
<dbReference type="InterPro" id="IPR036388">
    <property type="entry name" value="WH-like_DNA-bd_sf"/>
</dbReference>
<dbReference type="GO" id="GO:0032259">
    <property type="term" value="P:methylation"/>
    <property type="evidence" value="ECO:0007669"/>
    <property type="project" value="UniProtKB-KW"/>
</dbReference>
<dbReference type="Proteomes" id="UP000323454">
    <property type="component" value="Unassembled WGS sequence"/>
</dbReference>
<reference evidence="5 6" key="2">
    <citation type="submission" date="2019-09" db="EMBL/GenBank/DDBJ databases">
        <authorList>
            <person name="Jin C."/>
        </authorList>
    </citation>
    <scope>NUCLEOTIDE SEQUENCE [LARGE SCALE GENOMIC DNA]</scope>
    <source>
        <strain evidence="5 6">AN110305</strain>
    </source>
</reference>
<dbReference type="InterPro" id="IPR001077">
    <property type="entry name" value="COMT_C"/>
</dbReference>
<dbReference type="GO" id="GO:0008171">
    <property type="term" value="F:O-methyltransferase activity"/>
    <property type="evidence" value="ECO:0007669"/>
    <property type="project" value="InterPro"/>
</dbReference>
<gene>
    <name evidence="5" type="ORF">F0L68_11790</name>
</gene>